<evidence type="ECO:0000313" key="5">
    <source>
        <dbReference type="EMBL" id="HJA92601.1"/>
    </source>
</evidence>
<dbReference type="PANTHER" id="PTHR43280">
    <property type="entry name" value="ARAC-FAMILY TRANSCRIPTIONAL REGULATOR"/>
    <property type="match status" value="1"/>
</dbReference>
<dbReference type="InterPro" id="IPR003313">
    <property type="entry name" value="AraC-bd"/>
</dbReference>
<protein>
    <submittedName>
        <fullName evidence="5">AraC family transcriptional regulator</fullName>
    </submittedName>
</protein>
<dbReference type="SUPFAM" id="SSF46689">
    <property type="entry name" value="Homeodomain-like"/>
    <property type="match status" value="1"/>
</dbReference>
<dbReference type="Gene3D" id="2.60.120.280">
    <property type="entry name" value="Regulatory protein AraC"/>
    <property type="match status" value="1"/>
</dbReference>
<keyword evidence="2" id="KW-0238">DNA-binding</keyword>
<dbReference type="GO" id="GO:0043565">
    <property type="term" value="F:sequence-specific DNA binding"/>
    <property type="evidence" value="ECO:0007669"/>
    <property type="project" value="InterPro"/>
</dbReference>
<dbReference type="Proteomes" id="UP000886858">
    <property type="component" value="Unassembled WGS sequence"/>
</dbReference>
<dbReference type="AlphaFoldDB" id="A0A9D2I3I0"/>
<reference evidence="5" key="1">
    <citation type="journal article" date="2021" name="PeerJ">
        <title>Extensive microbial diversity within the chicken gut microbiome revealed by metagenomics and culture.</title>
        <authorList>
            <person name="Gilroy R."/>
            <person name="Ravi A."/>
            <person name="Getino M."/>
            <person name="Pursley I."/>
            <person name="Horton D.L."/>
            <person name="Alikhan N.F."/>
            <person name="Baker D."/>
            <person name="Gharbi K."/>
            <person name="Hall N."/>
            <person name="Watson M."/>
            <person name="Adriaenssens E.M."/>
            <person name="Foster-Nyarko E."/>
            <person name="Jarju S."/>
            <person name="Secka A."/>
            <person name="Antonio M."/>
            <person name="Oren A."/>
            <person name="Chaudhuri R.R."/>
            <person name="La Ragione R."/>
            <person name="Hildebrand F."/>
            <person name="Pallen M.J."/>
        </authorList>
    </citation>
    <scope>NUCLEOTIDE SEQUENCE</scope>
    <source>
        <strain evidence="5">CHK179-7159</strain>
    </source>
</reference>
<organism evidence="5 6">
    <name type="scientific">Candidatus Eisenbergiella merdipullorum</name>
    <dbReference type="NCBI Taxonomy" id="2838553"/>
    <lineage>
        <taxon>Bacteria</taxon>
        <taxon>Bacillati</taxon>
        <taxon>Bacillota</taxon>
        <taxon>Clostridia</taxon>
        <taxon>Lachnospirales</taxon>
        <taxon>Lachnospiraceae</taxon>
        <taxon>Eisenbergiella</taxon>
    </lineage>
</organism>
<dbReference type="Pfam" id="PF02311">
    <property type="entry name" value="AraC_binding"/>
    <property type="match status" value="1"/>
</dbReference>
<dbReference type="Gene3D" id="1.10.10.60">
    <property type="entry name" value="Homeodomain-like"/>
    <property type="match status" value="1"/>
</dbReference>
<reference evidence="5" key="2">
    <citation type="submission" date="2021-04" db="EMBL/GenBank/DDBJ databases">
        <authorList>
            <person name="Gilroy R."/>
        </authorList>
    </citation>
    <scope>NUCLEOTIDE SEQUENCE</scope>
    <source>
        <strain evidence="5">CHK179-7159</strain>
    </source>
</reference>
<dbReference type="GO" id="GO:0003700">
    <property type="term" value="F:DNA-binding transcription factor activity"/>
    <property type="evidence" value="ECO:0007669"/>
    <property type="project" value="InterPro"/>
</dbReference>
<dbReference type="PANTHER" id="PTHR43280:SF2">
    <property type="entry name" value="HTH-TYPE TRANSCRIPTIONAL REGULATOR EXSA"/>
    <property type="match status" value="1"/>
</dbReference>
<keyword evidence="1" id="KW-0805">Transcription regulation</keyword>
<dbReference type="InterPro" id="IPR037923">
    <property type="entry name" value="HTH-like"/>
</dbReference>
<dbReference type="PROSITE" id="PS01124">
    <property type="entry name" value="HTH_ARAC_FAMILY_2"/>
    <property type="match status" value="1"/>
</dbReference>
<accession>A0A9D2I3I0</accession>
<evidence type="ECO:0000313" key="6">
    <source>
        <dbReference type="Proteomes" id="UP000886858"/>
    </source>
</evidence>
<dbReference type="SUPFAM" id="SSF51215">
    <property type="entry name" value="Regulatory protein AraC"/>
    <property type="match status" value="1"/>
</dbReference>
<dbReference type="SMART" id="SM00342">
    <property type="entry name" value="HTH_ARAC"/>
    <property type="match status" value="1"/>
</dbReference>
<dbReference type="InterPro" id="IPR018060">
    <property type="entry name" value="HTH_AraC"/>
</dbReference>
<name>A0A9D2I3I0_9FIRM</name>
<dbReference type="Pfam" id="PF12833">
    <property type="entry name" value="HTH_18"/>
    <property type="match status" value="1"/>
</dbReference>
<sequence>MYRAIQGGCGAAHPSAFHMSRPEGLPNYVLLLIRSCGEFEIAGKSYMVLPGHAVIFAPGTPYSYGNPEGEYQDDWLHFEAEEDSRLRELKRISNRPFPVRDPGSCTALIRQILWETSFAPVRYAGQNVDALFTVLFNHLFASCEEEVLEKMPNPYRERLQALRMELKNSIAQKHDIRECAGKIGVSPSYFQHLYTDCFGMPFQQDLIRMRVEYTKYILTATDLTLEQVAGLCGYTGTVHFYRQFRQVTGTTPAKYRKNPV</sequence>
<keyword evidence="3" id="KW-0804">Transcription</keyword>
<evidence type="ECO:0000259" key="4">
    <source>
        <dbReference type="PROSITE" id="PS01124"/>
    </source>
</evidence>
<proteinExistence type="predicted"/>
<dbReference type="InterPro" id="IPR009057">
    <property type="entry name" value="Homeodomain-like_sf"/>
</dbReference>
<gene>
    <name evidence="5" type="ORF">H9717_05735</name>
</gene>
<evidence type="ECO:0000256" key="3">
    <source>
        <dbReference type="ARBA" id="ARBA00023163"/>
    </source>
</evidence>
<comment type="caution">
    <text evidence="5">The sequence shown here is derived from an EMBL/GenBank/DDBJ whole genome shotgun (WGS) entry which is preliminary data.</text>
</comment>
<dbReference type="EMBL" id="DWYY01000060">
    <property type="protein sequence ID" value="HJA92601.1"/>
    <property type="molecule type" value="Genomic_DNA"/>
</dbReference>
<evidence type="ECO:0000256" key="1">
    <source>
        <dbReference type="ARBA" id="ARBA00023015"/>
    </source>
</evidence>
<evidence type="ECO:0000256" key="2">
    <source>
        <dbReference type="ARBA" id="ARBA00023125"/>
    </source>
</evidence>
<feature type="domain" description="HTH araC/xylS-type" evidence="4">
    <location>
        <begin position="160"/>
        <end position="258"/>
    </location>
</feature>